<dbReference type="eggNOG" id="COG1451">
    <property type="taxonomic scope" value="Bacteria"/>
</dbReference>
<dbReference type="Pfam" id="PF01863">
    <property type="entry name" value="YgjP-like"/>
    <property type="match status" value="1"/>
</dbReference>
<protein>
    <submittedName>
        <fullName evidence="2">Putative metal-dependent hydrolase</fullName>
    </submittedName>
</protein>
<accession>R4KPW0</accession>
<evidence type="ECO:0000313" key="2">
    <source>
        <dbReference type="EMBL" id="AGL02605.1"/>
    </source>
</evidence>
<keyword evidence="2" id="KW-0378">Hydrolase</keyword>
<dbReference type="KEGG" id="dgi:Desgi_3258"/>
<dbReference type="AlphaFoldDB" id="R4KPW0"/>
<dbReference type="HOGENOM" id="CLU_065947_2_2_9"/>
<dbReference type="Gene3D" id="3.30.2010.10">
    <property type="entry name" value="Metalloproteases ('zincins'), catalytic domain"/>
    <property type="match status" value="1"/>
</dbReference>
<dbReference type="InterPro" id="IPR002725">
    <property type="entry name" value="YgjP-like_metallopeptidase"/>
</dbReference>
<keyword evidence="3" id="KW-1185">Reference proteome</keyword>
<name>R4KPW0_9FIRM</name>
<evidence type="ECO:0000259" key="1">
    <source>
        <dbReference type="Pfam" id="PF01863"/>
    </source>
</evidence>
<evidence type="ECO:0000313" key="3">
    <source>
        <dbReference type="Proteomes" id="UP000013520"/>
    </source>
</evidence>
<reference evidence="2 3" key="1">
    <citation type="submission" date="2012-01" db="EMBL/GenBank/DDBJ databases">
        <title>Complete sequence of Desulfotomaculum gibsoniae DSM 7213.</title>
        <authorList>
            <consortium name="US DOE Joint Genome Institute"/>
            <person name="Lucas S."/>
            <person name="Han J."/>
            <person name="Lapidus A."/>
            <person name="Cheng J.-F."/>
            <person name="Goodwin L."/>
            <person name="Pitluck S."/>
            <person name="Peters L."/>
            <person name="Ovchinnikova G."/>
            <person name="Teshima H."/>
            <person name="Detter J.C."/>
            <person name="Han C."/>
            <person name="Tapia R."/>
            <person name="Land M."/>
            <person name="Hauser L."/>
            <person name="Kyrpides N."/>
            <person name="Ivanova N."/>
            <person name="Pagani I."/>
            <person name="Parshina S."/>
            <person name="Plugge C."/>
            <person name="Muyzer G."/>
            <person name="Kuever J."/>
            <person name="Ivanova A."/>
            <person name="Nazina T."/>
            <person name="Klenk H.-P."/>
            <person name="Brambilla E."/>
            <person name="Spring S."/>
            <person name="Stams A.F."/>
            <person name="Woyke T."/>
        </authorList>
    </citation>
    <scope>NUCLEOTIDE SEQUENCE [LARGE SCALE GENOMIC DNA]</scope>
    <source>
        <strain evidence="2 3">DSM 7213</strain>
    </source>
</reference>
<dbReference type="GO" id="GO:0016787">
    <property type="term" value="F:hydrolase activity"/>
    <property type="evidence" value="ECO:0007669"/>
    <property type="project" value="UniProtKB-KW"/>
</dbReference>
<gene>
    <name evidence="2" type="ORF">Desgi_3258</name>
</gene>
<dbReference type="InterPro" id="IPR053136">
    <property type="entry name" value="UTP_pyrophosphatase-like"/>
</dbReference>
<dbReference type="CDD" id="cd07344">
    <property type="entry name" value="M48_yhfN_like"/>
    <property type="match status" value="1"/>
</dbReference>
<dbReference type="PANTHER" id="PTHR30399">
    <property type="entry name" value="UNCHARACTERIZED PROTEIN YGJP"/>
    <property type="match status" value="1"/>
</dbReference>
<organism evidence="2 3">
    <name type="scientific">Desulfoscipio gibsoniae DSM 7213</name>
    <dbReference type="NCBI Taxonomy" id="767817"/>
    <lineage>
        <taxon>Bacteria</taxon>
        <taxon>Bacillati</taxon>
        <taxon>Bacillota</taxon>
        <taxon>Clostridia</taxon>
        <taxon>Eubacteriales</taxon>
        <taxon>Desulfallaceae</taxon>
        <taxon>Desulfoscipio</taxon>
    </lineage>
</organism>
<dbReference type="EMBL" id="CP003273">
    <property type="protein sequence ID" value="AGL02605.1"/>
    <property type="molecule type" value="Genomic_DNA"/>
</dbReference>
<sequence>MFSLVINIVFGLPIMKVNEKIEKDCKESWCPALPQLVLDGRVLNYTIKRSGKASSLRITVDAVVGIQVTAPVKYKTEVIGRIMQDKSAWVLEKMDYLSALAGCPLPRMFVDGEQFFFLGNRYTVKLHINDQIMVDTIKINDQTMFIEVPLALHQEGGAAAVRAALVKWYKNKANYILNNRINLYKEVIGVKPAKIRIKEQKHRWGSCSGKGNLNFNWHLVMAPVNVIDYVIVHELCHLKRLDHSPAFWGLVEAVLPDYQIRRRWLKRYSPVLTF</sequence>
<dbReference type="STRING" id="767817.Desgi_3258"/>
<feature type="domain" description="YgjP-like metallopeptidase" evidence="1">
    <location>
        <begin position="55"/>
        <end position="267"/>
    </location>
</feature>
<proteinExistence type="predicted"/>
<dbReference type="PANTHER" id="PTHR30399:SF1">
    <property type="entry name" value="UTP PYROPHOSPHATASE"/>
    <property type="match status" value="1"/>
</dbReference>
<dbReference type="Proteomes" id="UP000013520">
    <property type="component" value="Chromosome"/>
</dbReference>